<sequence>MDKPKARKKTRKPYDTIELSDDEPQDAKREEETILAKDTLPIPKTDAIEKFMLSMVNRWWYLFFEFFKREKPKLKKKPDEE</sequence>
<feature type="compositionally biased region" description="Basic residues" evidence="1">
    <location>
        <begin position="1"/>
        <end position="11"/>
    </location>
</feature>
<dbReference type="EMBL" id="JBHFFA010000006">
    <property type="protein sequence ID" value="KAL2622177.1"/>
    <property type="molecule type" value="Genomic_DNA"/>
</dbReference>
<gene>
    <name evidence="2" type="ORF">R1flu_002382</name>
</gene>
<name>A0ABD1Y8W9_9MARC</name>
<keyword evidence="3" id="KW-1185">Reference proteome</keyword>
<proteinExistence type="predicted"/>
<dbReference type="AlphaFoldDB" id="A0ABD1Y8W9"/>
<protein>
    <submittedName>
        <fullName evidence="2">Uncharacterized protein</fullName>
    </submittedName>
</protein>
<dbReference type="Proteomes" id="UP001605036">
    <property type="component" value="Unassembled WGS sequence"/>
</dbReference>
<feature type="region of interest" description="Disordered" evidence="1">
    <location>
        <begin position="1"/>
        <end position="28"/>
    </location>
</feature>
<reference evidence="2 3" key="1">
    <citation type="submission" date="2024-09" db="EMBL/GenBank/DDBJ databases">
        <title>Chromosome-scale assembly of Riccia fluitans.</title>
        <authorList>
            <person name="Paukszto L."/>
            <person name="Sawicki J."/>
            <person name="Karawczyk K."/>
            <person name="Piernik-Szablinska J."/>
            <person name="Szczecinska M."/>
            <person name="Mazdziarz M."/>
        </authorList>
    </citation>
    <scope>NUCLEOTIDE SEQUENCE [LARGE SCALE GENOMIC DNA]</scope>
    <source>
        <strain evidence="2">Rf_01</strain>
        <tissue evidence="2">Aerial parts of the thallus</tissue>
    </source>
</reference>
<evidence type="ECO:0000313" key="3">
    <source>
        <dbReference type="Proteomes" id="UP001605036"/>
    </source>
</evidence>
<accession>A0ABD1Y8W9</accession>
<evidence type="ECO:0000256" key="1">
    <source>
        <dbReference type="SAM" id="MobiDB-lite"/>
    </source>
</evidence>
<comment type="caution">
    <text evidence="2">The sequence shown here is derived from an EMBL/GenBank/DDBJ whole genome shotgun (WGS) entry which is preliminary data.</text>
</comment>
<evidence type="ECO:0000313" key="2">
    <source>
        <dbReference type="EMBL" id="KAL2622177.1"/>
    </source>
</evidence>
<organism evidence="2 3">
    <name type="scientific">Riccia fluitans</name>
    <dbReference type="NCBI Taxonomy" id="41844"/>
    <lineage>
        <taxon>Eukaryota</taxon>
        <taxon>Viridiplantae</taxon>
        <taxon>Streptophyta</taxon>
        <taxon>Embryophyta</taxon>
        <taxon>Marchantiophyta</taxon>
        <taxon>Marchantiopsida</taxon>
        <taxon>Marchantiidae</taxon>
        <taxon>Marchantiales</taxon>
        <taxon>Ricciaceae</taxon>
        <taxon>Riccia</taxon>
    </lineage>
</organism>